<gene>
    <name evidence="7" type="ORF">BCR35DRAFT_307958</name>
</gene>
<comment type="similarity">
    <text evidence="1">Belongs to the AAA ATPase family. RarA/MGS1/WRNIP1 subfamily.</text>
</comment>
<dbReference type="Pfam" id="PF16193">
    <property type="entry name" value="AAA_assoc_2"/>
    <property type="match status" value="1"/>
</dbReference>
<organism evidence="7 8">
    <name type="scientific">Leucosporidium creatinivorum</name>
    <dbReference type="NCBI Taxonomy" id="106004"/>
    <lineage>
        <taxon>Eukaryota</taxon>
        <taxon>Fungi</taxon>
        <taxon>Dikarya</taxon>
        <taxon>Basidiomycota</taxon>
        <taxon>Pucciniomycotina</taxon>
        <taxon>Microbotryomycetes</taxon>
        <taxon>Leucosporidiales</taxon>
        <taxon>Leucosporidium</taxon>
    </lineage>
</organism>
<dbReference type="AlphaFoldDB" id="A0A1Y2EGF5"/>
<feature type="compositionally biased region" description="Low complexity" evidence="5">
    <location>
        <begin position="310"/>
        <end position="326"/>
    </location>
</feature>
<dbReference type="InterPro" id="IPR003959">
    <property type="entry name" value="ATPase_AAA_core"/>
</dbReference>
<feature type="region of interest" description="Disordered" evidence="5">
    <location>
        <begin position="26"/>
        <end position="136"/>
    </location>
</feature>
<comment type="caution">
    <text evidence="7">The sequence shown here is derived from an EMBL/GenBank/DDBJ whole genome shotgun (WGS) entry which is preliminary data.</text>
</comment>
<keyword evidence="8" id="KW-1185">Reference proteome</keyword>
<dbReference type="FunCoup" id="A0A1Y2EGF5">
    <property type="interactions" value="619"/>
</dbReference>
<dbReference type="Gene3D" id="1.10.8.60">
    <property type="match status" value="1"/>
</dbReference>
<dbReference type="PANTHER" id="PTHR13779:SF7">
    <property type="entry name" value="ATPASE WRNIP1"/>
    <property type="match status" value="1"/>
</dbReference>
<dbReference type="GO" id="GO:0005524">
    <property type="term" value="F:ATP binding"/>
    <property type="evidence" value="ECO:0007669"/>
    <property type="project" value="UniProtKB-KW"/>
</dbReference>
<dbReference type="OrthoDB" id="10265467at2759"/>
<dbReference type="GO" id="GO:0003677">
    <property type="term" value="F:DNA binding"/>
    <property type="evidence" value="ECO:0007669"/>
    <property type="project" value="InterPro"/>
</dbReference>
<dbReference type="SUPFAM" id="SSF48019">
    <property type="entry name" value="post-AAA+ oligomerization domain-like"/>
    <property type="match status" value="1"/>
</dbReference>
<dbReference type="InParanoid" id="A0A1Y2EGF5"/>
<dbReference type="CDD" id="cd18139">
    <property type="entry name" value="HLD_clamp_RarA"/>
    <property type="match status" value="1"/>
</dbReference>
<dbReference type="InterPro" id="IPR032423">
    <property type="entry name" value="AAA_assoc_2"/>
</dbReference>
<feature type="compositionally biased region" description="Low complexity" evidence="5">
    <location>
        <begin position="28"/>
        <end position="56"/>
    </location>
</feature>
<dbReference type="STRING" id="106004.A0A1Y2EGF5"/>
<dbReference type="GO" id="GO:0017116">
    <property type="term" value="F:single-stranded DNA helicase activity"/>
    <property type="evidence" value="ECO:0007669"/>
    <property type="project" value="TreeGrafter"/>
</dbReference>
<evidence type="ECO:0000256" key="4">
    <source>
        <dbReference type="ARBA" id="ARBA00022840"/>
    </source>
</evidence>
<dbReference type="FunFam" id="3.40.50.300:FF:000137">
    <property type="entry name" value="Replication-associated recombination protein A"/>
    <property type="match status" value="1"/>
</dbReference>
<dbReference type="InterPro" id="IPR051314">
    <property type="entry name" value="AAA_ATPase_RarA/MGS1/WRNIP1"/>
</dbReference>
<dbReference type="Proteomes" id="UP000193467">
    <property type="component" value="Unassembled WGS sequence"/>
</dbReference>
<evidence type="ECO:0000256" key="2">
    <source>
        <dbReference type="ARBA" id="ARBA00022705"/>
    </source>
</evidence>
<reference evidence="7 8" key="1">
    <citation type="submission" date="2016-07" db="EMBL/GenBank/DDBJ databases">
        <title>Pervasive Adenine N6-methylation of Active Genes in Fungi.</title>
        <authorList>
            <consortium name="DOE Joint Genome Institute"/>
            <person name="Mondo S.J."/>
            <person name="Dannebaum R.O."/>
            <person name="Kuo R.C."/>
            <person name="Labutti K."/>
            <person name="Haridas S."/>
            <person name="Kuo A."/>
            <person name="Salamov A."/>
            <person name="Ahrendt S.R."/>
            <person name="Lipzen A."/>
            <person name="Sullivan W."/>
            <person name="Andreopoulos W.B."/>
            <person name="Clum A."/>
            <person name="Lindquist E."/>
            <person name="Daum C."/>
            <person name="Ramamoorthy G.K."/>
            <person name="Gryganskyi A."/>
            <person name="Culley D."/>
            <person name="Magnuson J.K."/>
            <person name="James T.Y."/>
            <person name="O'Malley M.A."/>
            <person name="Stajich J.E."/>
            <person name="Spatafora J.W."/>
            <person name="Visel A."/>
            <person name="Grigoriev I.V."/>
        </authorList>
    </citation>
    <scope>NUCLEOTIDE SEQUENCE [LARGE SCALE GENOMIC DNA]</scope>
    <source>
        <strain evidence="7 8">62-1032</strain>
    </source>
</reference>
<evidence type="ECO:0000313" key="8">
    <source>
        <dbReference type="Proteomes" id="UP000193467"/>
    </source>
</evidence>
<dbReference type="Gene3D" id="3.40.50.300">
    <property type="entry name" value="P-loop containing nucleotide triphosphate hydrolases"/>
    <property type="match status" value="1"/>
</dbReference>
<dbReference type="FunFam" id="1.20.272.10:FF:000001">
    <property type="entry name" value="Putative AAA family ATPase"/>
    <property type="match status" value="1"/>
</dbReference>
<dbReference type="GO" id="GO:0008047">
    <property type="term" value="F:enzyme activator activity"/>
    <property type="evidence" value="ECO:0007669"/>
    <property type="project" value="TreeGrafter"/>
</dbReference>
<keyword evidence="4" id="KW-0067">ATP-binding</keyword>
<dbReference type="InterPro" id="IPR027417">
    <property type="entry name" value="P-loop_NTPase"/>
</dbReference>
<feature type="compositionally biased region" description="Polar residues" evidence="5">
    <location>
        <begin position="68"/>
        <end position="81"/>
    </location>
</feature>
<dbReference type="InterPro" id="IPR021886">
    <property type="entry name" value="MgsA_C"/>
</dbReference>
<evidence type="ECO:0000256" key="3">
    <source>
        <dbReference type="ARBA" id="ARBA00022741"/>
    </source>
</evidence>
<dbReference type="Pfam" id="PF12002">
    <property type="entry name" value="MgsA_C"/>
    <property type="match status" value="1"/>
</dbReference>
<dbReference type="GO" id="GO:0006271">
    <property type="term" value="P:DNA strand elongation involved in DNA replication"/>
    <property type="evidence" value="ECO:0007669"/>
    <property type="project" value="UniProtKB-ARBA"/>
</dbReference>
<protein>
    <recommendedName>
        <fullName evidence="6">AAA+ ATPase domain-containing protein</fullName>
    </recommendedName>
</protein>
<dbReference type="Pfam" id="PF00004">
    <property type="entry name" value="AAA"/>
    <property type="match status" value="1"/>
</dbReference>
<proteinExistence type="inferred from homology"/>
<dbReference type="GO" id="GO:0000731">
    <property type="term" value="P:DNA synthesis involved in DNA repair"/>
    <property type="evidence" value="ECO:0007669"/>
    <property type="project" value="TreeGrafter"/>
</dbReference>
<dbReference type="InterPro" id="IPR003593">
    <property type="entry name" value="AAA+_ATPase"/>
</dbReference>
<dbReference type="GO" id="GO:0005634">
    <property type="term" value="C:nucleus"/>
    <property type="evidence" value="ECO:0007669"/>
    <property type="project" value="TreeGrafter"/>
</dbReference>
<dbReference type="Gene3D" id="1.10.3710.10">
    <property type="entry name" value="DNA polymerase III clamp loader subunits, C-terminal domain"/>
    <property type="match status" value="1"/>
</dbReference>
<dbReference type="CDD" id="cd00009">
    <property type="entry name" value="AAA"/>
    <property type="match status" value="1"/>
</dbReference>
<dbReference type="PANTHER" id="PTHR13779">
    <property type="entry name" value="WERNER HELICASE-INTERACTING PROTEIN 1 FAMILY MEMBER"/>
    <property type="match status" value="1"/>
</dbReference>
<accession>A0A1Y2EGF5</accession>
<keyword evidence="2" id="KW-0235">DNA replication</keyword>
<dbReference type="InterPro" id="IPR008921">
    <property type="entry name" value="DNA_pol3_clamp-load_cplx_C"/>
</dbReference>
<evidence type="ECO:0000259" key="6">
    <source>
        <dbReference type="SMART" id="SM00382"/>
    </source>
</evidence>
<name>A0A1Y2EGF5_9BASI</name>
<dbReference type="EMBL" id="MCGR01000055">
    <property type="protein sequence ID" value="ORY70649.1"/>
    <property type="molecule type" value="Genomic_DNA"/>
</dbReference>
<dbReference type="SMART" id="SM00382">
    <property type="entry name" value="AAA"/>
    <property type="match status" value="1"/>
</dbReference>
<keyword evidence="3" id="KW-0547">Nucleotide-binding</keyword>
<evidence type="ECO:0000313" key="7">
    <source>
        <dbReference type="EMBL" id="ORY70649.1"/>
    </source>
</evidence>
<feature type="domain" description="AAA+ ATPase" evidence="6">
    <location>
        <begin position="163"/>
        <end position="280"/>
    </location>
</feature>
<dbReference type="GO" id="GO:0016887">
    <property type="term" value="F:ATP hydrolysis activity"/>
    <property type="evidence" value="ECO:0007669"/>
    <property type="project" value="InterPro"/>
</dbReference>
<evidence type="ECO:0000256" key="1">
    <source>
        <dbReference type="ARBA" id="ARBA00008959"/>
    </source>
</evidence>
<sequence length="615" mass="65491">MASTVTCPACSRPIASIWINQHLDSGCASSTPTSSQASASSGGATNASSSGSLSTGSKRKAGGDALASNGSKKGKATNSSAVADVKPRLSAPTSKPTAFPSQSTSTFVSTAPPPSKRFKTSSALESAKPLAERMRPSSLEDLVGQEQLLGEGALLRGLIEGDKVGSVLFWGPPGTGKTTIARVIAHSTSSVFKELSATNASTADLRKVFEEATNLLKLTGRKTVLFIDEIQRFNKAQQDSLLPVVEAGIISLIASTTENPSFRVNSALLSRCRVFVLNKLSAEDIYRLLVRALKKVFTSDEPPESSKQGPSTSSPTPSTSALPSAAEDSSTLPTGPIDESLLRFLASAADGDARVALSSLELAISATKHAKGPPLTREELKAQLRKAHLQYDRTGDHHYDTISALHKAVRGSDADAALYWLARMLQGGDDPLYVARRLIRMASEDIGLANPSALPQAVAAYQATQLLGMPECDCILAQVVVMLAESPKSVRTYKAYGKAKALVANVEAWPVPMHIRNAPTGLMKSLGYGQDYMYNPAYLHPVTQPFLPPELVGRPEAHFLQDEESVEGKKYDEAALREWEWKELGGKKWEGREEMMRRLEEGGALGDGGEGGRAA</sequence>
<dbReference type="Gene3D" id="1.20.272.10">
    <property type="match status" value="1"/>
</dbReference>
<feature type="region of interest" description="Disordered" evidence="5">
    <location>
        <begin position="299"/>
        <end position="333"/>
    </location>
</feature>
<feature type="compositionally biased region" description="Polar residues" evidence="5">
    <location>
        <begin position="91"/>
        <end position="109"/>
    </location>
</feature>
<dbReference type="SUPFAM" id="SSF52540">
    <property type="entry name" value="P-loop containing nucleoside triphosphate hydrolases"/>
    <property type="match status" value="1"/>
</dbReference>
<evidence type="ECO:0000256" key="5">
    <source>
        <dbReference type="SAM" id="MobiDB-lite"/>
    </source>
</evidence>